<sequence length="80" mass="9282">MTRADNVVVSTMAIMTIVSSRKAFHKERDRFVSIFAEFPLNWKLPYTIACHYEETVNGVLKICKQKARTSKSIETLCQLW</sequence>
<dbReference type="EMBL" id="CP025074">
    <property type="protein sequence ID" value="AUI37848.1"/>
    <property type="molecule type" value="Genomic_DNA"/>
</dbReference>
<protein>
    <submittedName>
        <fullName evidence="1">Uncharacterized protein</fullName>
    </submittedName>
</protein>
<proteinExistence type="predicted"/>
<gene>
    <name evidence="1" type="ORF">CWI35_16105</name>
</gene>
<evidence type="ECO:0000313" key="2">
    <source>
        <dbReference type="Proteomes" id="UP000265462"/>
    </source>
</evidence>
<name>A0ABM6QQU5_BACCL</name>
<organism evidence="1 2">
    <name type="scientific">Bacillus caldolyticus</name>
    <dbReference type="NCBI Taxonomy" id="1394"/>
    <lineage>
        <taxon>Bacteria</taxon>
        <taxon>Bacillati</taxon>
        <taxon>Bacillota</taxon>
        <taxon>Bacilli</taxon>
        <taxon>Bacillales</taxon>
        <taxon>Anoxybacillaceae</taxon>
        <taxon>Geobacillus</taxon>
        <taxon>Geobacillus thermoleovorans group</taxon>
    </lineage>
</organism>
<dbReference type="Proteomes" id="UP000265462">
    <property type="component" value="Chromosome"/>
</dbReference>
<keyword evidence="2" id="KW-1185">Reference proteome</keyword>
<accession>A0ABM6QQU5</accession>
<reference evidence="1 2" key="1">
    <citation type="submission" date="2018-02" db="EMBL/GenBank/DDBJ databases">
        <title>Complete genome and methylome analysis of Bacillus caldolyticus.</title>
        <authorList>
            <person name="Fomenkov A.I."/>
            <person name="Mersha F."/>
            <person name="Vincze T."/>
            <person name="Roberts R.J."/>
        </authorList>
    </citation>
    <scope>NUCLEOTIDE SEQUENCE [LARGE SCALE GENOMIC DNA]</scope>
    <source>
        <strain evidence="1 2">NEB414</strain>
    </source>
</reference>
<evidence type="ECO:0000313" key="1">
    <source>
        <dbReference type="EMBL" id="AUI37848.1"/>
    </source>
</evidence>